<organism evidence="1 2">
    <name type="scientific">Euplotes crassus</name>
    <dbReference type="NCBI Taxonomy" id="5936"/>
    <lineage>
        <taxon>Eukaryota</taxon>
        <taxon>Sar</taxon>
        <taxon>Alveolata</taxon>
        <taxon>Ciliophora</taxon>
        <taxon>Intramacronucleata</taxon>
        <taxon>Spirotrichea</taxon>
        <taxon>Hypotrichia</taxon>
        <taxon>Euplotida</taxon>
        <taxon>Euplotidae</taxon>
        <taxon>Moneuplotes</taxon>
    </lineage>
</organism>
<dbReference type="AlphaFoldDB" id="A0AAD1XI16"/>
<protein>
    <submittedName>
        <fullName evidence="1">Uncharacterized protein</fullName>
    </submittedName>
</protein>
<proteinExistence type="predicted"/>
<sequence length="41" mass="4996">MVWCTEIIRAYVEEFEKIRTFKLLLAYLTPIVNERQTIRHA</sequence>
<keyword evidence="2" id="KW-1185">Reference proteome</keyword>
<reference evidence="1" key="1">
    <citation type="submission" date="2023-07" db="EMBL/GenBank/DDBJ databases">
        <authorList>
            <consortium name="AG Swart"/>
            <person name="Singh M."/>
            <person name="Singh A."/>
            <person name="Seah K."/>
            <person name="Emmerich C."/>
        </authorList>
    </citation>
    <scope>NUCLEOTIDE SEQUENCE</scope>
    <source>
        <strain evidence="1">DP1</strain>
    </source>
</reference>
<evidence type="ECO:0000313" key="1">
    <source>
        <dbReference type="EMBL" id="CAI2373078.1"/>
    </source>
</evidence>
<dbReference type="EMBL" id="CAMPGE010014403">
    <property type="protein sequence ID" value="CAI2373078.1"/>
    <property type="molecule type" value="Genomic_DNA"/>
</dbReference>
<name>A0AAD1XI16_EUPCR</name>
<evidence type="ECO:0000313" key="2">
    <source>
        <dbReference type="Proteomes" id="UP001295684"/>
    </source>
</evidence>
<comment type="caution">
    <text evidence="1">The sequence shown here is derived from an EMBL/GenBank/DDBJ whole genome shotgun (WGS) entry which is preliminary data.</text>
</comment>
<accession>A0AAD1XI16</accession>
<dbReference type="Proteomes" id="UP001295684">
    <property type="component" value="Unassembled WGS sequence"/>
</dbReference>
<gene>
    <name evidence="1" type="ORF">ECRASSUSDP1_LOCUS14416</name>
</gene>